<dbReference type="CDD" id="cd07042">
    <property type="entry name" value="STAS_SulP_like_sulfate_transporter"/>
    <property type="match status" value="1"/>
</dbReference>
<dbReference type="PANTHER" id="PTHR11814">
    <property type="entry name" value="SULFATE TRANSPORTER"/>
    <property type="match status" value="1"/>
</dbReference>
<reference evidence="7 8" key="1">
    <citation type="submission" date="2022-04" db="EMBL/GenBank/DDBJ databases">
        <title>Positive selection, recombination, and allopatry shape intraspecific diversity of widespread and dominant cyanobacteria.</title>
        <authorList>
            <person name="Wei J."/>
            <person name="Shu W."/>
            <person name="Hu C."/>
        </authorList>
    </citation>
    <scope>NUCLEOTIDE SEQUENCE [LARGE SCALE GENOMIC DNA]</scope>
    <source>
        <strain evidence="7 8">DQ-A4</strain>
    </source>
</reference>
<feature type="transmembrane region" description="Helical" evidence="5">
    <location>
        <begin position="20"/>
        <end position="37"/>
    </location>
</feature>
<dbReference type="Pfam" id="PF00916">
    <property type="entry name" value="Sulfate_transp"/>
    <property type="match status" value="1"/>
</dbReference>
<accession>A0ABV0K6F7</accession>
<keyword evidence="2 5" id="KW-0812">Transmembrane</keyword>
<dbReference type="NCBIfam" id="TIGR00815">
    <property type="entry name" value="sulP"/>
    <property type="match status" value="1"/>
</dbReference>
<feature type="domain" description="STAS" evidence="6">
    <location>
        <begin position="432"/>
        <end position="547"/>
    </location>
</feature>
<organism evidence="7 8">
    <name type="scientific">Leptolyngbya subtilissima DQ-A4</name>
    <dbReference type="NCBI Taxonomy" id="2933933"/>
    <lineage>
        <taxon>Bacteria</taxon>
        <taxon>Bacillati</taxon>
        <taxon>Cyanobacteriota</taxon>
        <taxon>Cyanophyceae</taxon>
        <taxon>Leptolyngbyales</taxon>
        <taxon>Leptolyngbyaceae</taxon>
        <taxon>Leptolyngbya group</taxon>
        <taxon>Leptolyngbya</taxon>
    </lineage>
</organism>
<proteinExistence type="predicted"/>
<comment type="caution">
    <text evidence="7">The sequence shown here is derived from an EMBL/GenBank/DDBJ whole genome shotgun (WGS) entry which is preliminary data.</text>
</comment>
<name>A0ABV0K6F7_9CYAN</name>
<feature type="transmembrane region" description="Helical" evidence="5">
    <location>
        <begin position="172"/>
        <end position="190"/>
    </location>
</feature>
<dbReference type="Gene3D" id="3.30.750.24">
    <property type="entry name" value="STAS domain"/>
    <property type="match status" value="1"/>
</dbReference>
<evidence type="ECO:0000256" key="1">
    <source>
        <dbReference type="ARBA" id="ARBA00004141"/>
    </source>
</evidence>
<keyword evidence="8" id="KW-1185">Reference proteome</keyword>
<evidence type="ECO:0000259" key="6">
    <source>
        <dbReference type="PROSITE" id="PS50801"/>
    </source>
</evidence>
<feature type="transmembrane region" description="Helical" evidence="5">
    <location>
        <begin position="376"/>
        <end position="404"/>
    </location>
</feature>
<dbReference type="Proteomes" id="UP001482513">
    <property type="component" value="Unassembled WGS sequence"/>
</dbReference>
<feature type="transmembrane region" description="Helical" evidence="5">
    <location>
        <begin position="43"/>
        <end position="61"/>
    </location>
</feature>
<dbReference type="InterPro" id="IPR011547">
    <property type="entry name" value="SLC26A/SulP_dom"/>
</dbReference>
<keyword evidence="3 5" id="KW-1133">Transmembrane helix</keyword>
<dbReference type="SUPFAM" id="SSF52091">
    <property type="entry name" value="SpoIIaa-like"/>
    <property type="match status" value="1"/>
</dbReference>
<evidence type="ECO:0000256" key="3">
    <source>
        <dbReference type="ARBA" id="ARBA00022989"/>
    </source>
</evidence>
<evidence type="ECO:0000313" key="8">
    <source>
        <dbReference type="Proteomes" id="UP001482513"/>
    </source>
</evidence>
<feature type="transmembrane region" description="Helical" evidence="5">
    <location>
        <begin position="127"/>
        <end position="145"/>
    </location>
</feature>
<gene>
    <name evidence="7" type="ORF">NC992_15905</name>
</gene>
<dbReference type="EMBL" id="JAMPKX010000007">
    <property type="protein sequence ID" value="MEP0948369.1"/>
    <property type="molecule type" value="Genomic_DNA"/>
</dbReference>
<feature type="transmembrane region" description="Helical" evidence="5">
    <location>
        <begin position="197"/>
        <end position="216"/>
    </location>
</feature>
<dbReference type="InterPro" id="IPR036513">
    <property type="entry name" value="STAS_dom_sf"/>
</dbReference>
<evidence type="ECO:0000256" key="2">
    <source>
        <dbReference type="ARBA" id="ARBA00022692"/>
    </source>
</evidence>
<sequence>MPGLARLRHYPMDWLRQDSLAGITVAAYLIPQCMAYGELAGVGPVQGLWAILPALLLYTLVGTSPQLSVGPESSTAVMTAVAIAPLAATSGTDYTVLASLLACAVGVLCLIGYVARLGFLADLLSKPILIGYMTGVAVIMIAGQLSRVSGIPIEAESVVGQLAEFWRHLDQAHGPTLAVGGFVLVFLFAVQARFSQLPGPLLAVLLATGMVVLLGLEQQGVKVVGEIPAGLPRFVVPLTSRQEAQQILTAAVGIAIVGYSDNVLTARALATRNHQSIDANQELFALGVANLGGGLMQGFPVSSSASRAAIGDSMGSKSQVYSLAAFGVVLGVLLFLRPLLAMFPTAALGALVIFAATKLVDIPEFLRLRAFRQGDFALALATTVGVLATDLLVGVAIAVGLSVIELFARIARPHDAVMGRVPNIAGLHDVTDWPGATTIPGLVIYRYDAPLFFANAGNLQRRALAVIEAEATPVEWFVINTEAMVGIDVTAADMLVELHETLKQQGITLALARVKQDLYVQLERCGLLKLIGTEHIFFTLPSAIEGFHQRDRPGEHS</sequence>
<dbReference type="Pfam" id="PF01740">
    <property type="entry name" value="STAS"/>
    <property type="match status" value="1"/>
</dbReference>
<feature type="transmembrane region" description="Helical" evidence="5">
    <location>
        <begin position="96"/>
        <end position="115"/>
    </location>
</feature>
<evidence type="ECO:0000313" key="7">
    <source>
        <dbReference type="EMBL" id="MEP0948369.1"/>
    </source>
</evidence>
<dbReference type="InterPro" id="IPR001902">
    <property type="entry name" value="SLC26A/SulP_fam"/>
</dbReference>
<evidence type="ECO:0000256" key="5">
    <source>
        <dbReference type="SAM" id="Phobius"/>
    </source>
</evidence>
<keyword evidence="4 5" id="KW-0472">Membrane</keyword>
<dbReference type="InterPro" id="IPR002645">
    <property type="entry name" value="STAS_dom"/>
</dbReference>
<protein>
    <submittedName>
        <fullName evidence="7">Solute carrier family 26 protein</fullName>
    </submittedName>
</protein>
<dbReference type="PROSITE" id="PS50801">
    <property type="entry name" value="STAS"/>
    <property type="match status" value="1"/>
</dbReference>
<comment type="subcellular location">
    <subcellularLocation>
        <location evidence="1">Membrane</location>
        <topology evidence="1">Multi-pass membrane protein</topology>
    </subcellularLocation>
</comment>
<evidence type="ECO:0000256" key="4">
    <source>
        <dbReference type="ARBA" id="ARBA00023136"/>
    </source>
</evidence>
<feature type="transmembrane region" description="Helical" evidence="5">
    <location>
        <begin position="323"/>
        <end position="356"/>
    </location>
</feature>